<protein>
    <submittedName>
        <fullName evidence="6">Uu.00g093410.m01.CDS01</fullName>
    </submittedName>
</protein>
<dbReference type="InterPro" id="IPR056222">
    <property type="entry name" value="PH_23"/>
</dbReference>
<feature type="compositionally biased region" description="Basic and acidic residues" evidence="2">
    <location>
        <begin position="261"/>
        <end position="277"/>
    </location>
</feature>
<keyword evidence="7" id="KW-1185">Reference proteome</keyword>
<comment type="caution">
    <text evidence="6">The sequence shown here is derived from an EMBL/GenBank/DDBJ whole genome shotgun (WGS) entry which is preliminary data.</text>
</comment>
<feature type="region of interest" description="Disordered" evidence="2">
    <location>
        <begin position="1675"/>
        <end position="1701"/>
    </location>
</feature>
<evidence type="ECO:0000259" key="4">
    <source>
        <dbReference type="Pfam" id="PF24344"/>
    </source>
</evidence>
<feature type="compositionally biased region" description="Basic residues" evidence="2">
    <location>
        <begin position="831"/>
        <end position="842"/>
    </location>
</feature>
<feature type="compositionally biased region" description="Basic and acidic residues" evidence="2">
    <location>
        <begin position="1326"/>
        <end position="1336"/>
    </location>
</feature>
<evidence type="ECO:0000259" key="5">
    <source>
        <dbReference type="Pfam" id="PF24345"/>
    </source>
</evidence>
<feature type="compositionally biased region" description="Basic and acidic residues" evidence="2">
    <location>
        <begin position="1300"/>
        <end position="1317"/>
    </location>
</feature>
<feature type="compositionally biased region" description="Polar residues" evidence="2">
    <location>
        <begin position="311"/>
        <end position="320"/>
    </location>
</feature>
<feature type="coiled-coil region" evidence="1">
    <location>
        <begin position="86"/>
        <end position="113"/>
    </location>
</feature>
<feature type="compositionally biased region" description="Basic and acidic residues" evidence="2">
    <location>
        <begin position="616"/>
        <end position="639"/>
    </location>
</feature>
<feature type="compositionally biased region" description="Basic and acidic residues" evidence="2">
    <location>
        <begin position="321"/>
        <end position="331"/>
    </location>
</feature>
<feature type="compositionally biased region" description="Basic and acidic residues" evidence="2">
    <location>
        <begin position="552"/>
        <end position="568"/>
    </location>
</feature>
<feature type="region of interest" description="Disordered" evidence="2">
    <location>
        <begin position="1043"/>
        <end position="1063"/>
    </location>
</feature>
<feature type="region of interest" description="Disordered" evidence="2">
    <location>
        <begin position="778"/>
        <end position="842"/>
    </location>
</feature>
<evidence type="ECO:0000259" key="3">
    <source>
        <dbReference type="Pfam" id="PF24340"/>
    </source>
</evidence>
<keyword evidence="1" id="KW-0175">Coiled coil</keyword>
<feature type="compositionally biased region" description="Polar residues" evidence="2">
    <location>
        <begin position="1248"/>
        <end position="1291"/>
    </location>
</feature>
<dbReference type="Proteomes" id="UP001295740">
    <property type="component" value="Unassembled WGS sequence"/>
</dbReference>
<feature type="compositionally biased region" description="Basic and acidic residues" evidence="2">
    <location>
        <begin position="521"/>
        <end position="537"/>
    </location>
</feature>
<evidence type="ECO:0000313" key="7">
    <source>
        <dbReference type="Proteomes" id="UP001295740"/>
    </source>
</evidence>
<evidence type="ECO:0000256" key="1">
    <source>
        <dbReference type="SAM" id="Coils"/>
    </source>
</evidence>
<feature type="compositionally biased region" description="Low complexity" evidence="2">
    <location>
        <begin position="436"/>
        <end position="466"/>
    </location>
</feature>
<feature type="compositionally biased region" description="Basic residues" evidence="2">
    <location>
        <begin position="220"/>
        <end position="233"/>
    </location>
</feature>
<feature type="compositionally biased region" description="Low complexity" evidence="2">
    <location>
        <begin position="778"/>
        <end position="792"/>
    </location>
</feature>
<evidence type="ECO:0000313" key="6">
    <source>
        <dbReference type="EMBL" id="CAJ2508155.1"/>
    </source>
</evidence>
<feature type="compositionally biased region" description="Acidic residues" evidence="2">
    <location>
        <begin position="1393"/>
        <end position="1411"/>
    </location>
</feature>
<name>A0AAI8VPN0_9PEZI</name>
<dbReference type="InterPro" id="IPR056416">
    <property type="entry name" value="DH_2_fung"/>
</dbReference>
<feature type="compositionally biased region" description="Basic residues" evidence="2">
    <location>
        <begin position="795"/>
        <end position="809"/>
    </location>
</feature>
<sequence>MTSSKSADGGDPTGPTTPHRVIAVKKRTPNAAATTDTQDRTVSAPDGDANPNAGLAATRRRATTMKGQPTLLGDFLLGRQSPARVAAEKQAAREAARQRRNSLELVKQEMRQAAVQQVQAPGGVKDRVSKWQKANAEAMATADPLATPTEPSEVNIQVEEDSVTEEDRVRIKLRQKRRPPIVVVEHNSAGAETGQENQGESQSSNPPKKRVVSDTNWVKNQRKKSPPRKRSPKPKQQEGAGQPLPKDFLKRPVANPPVSRKIKDWATKVELPDEPPKRTRASRSVGSGDGIRVKSVPSESEATSRRSESTHITVESTASQRSKEPDGDGIRVKPLRTKKYYDDGIRIRPQTRSIPDDGIRVRPGRPSSEGASTVRAHSPQKSRTPSTRATSTRRDASPSGRIEVIEDPESDEPKTPTQISSKKSSKVRRRPAKSYAETGTTATGTTVTEDVSDSESWSSGSGVESDLPSTVLPKSLADIPVGYSAFSELDLPLGSRGRPTQRPKTTRQSSFKGATNVLKKALTEGKKILTEKAEHHPKPAQTQNRPPNIENWLKDTVDPFVEGQDKTETNSVAETETKAEPPRKSIEKDWAGESNAQHSGSSSRRKSAEPASSIDKGAEHARAKETERQSIDEPSKEEPTTPTSSGLKRSRATRVTSSPLKSTSKRGFKDKLRDAFRGESTGHKPPPLEYSSYVEVVDDEESYDGYQEPRYSSGTRKSPPPADYDDGSSVSAEPAKTMQPSHYPKRRPPTNGLHELSTIVSDAETLSTLESDLSSIVSQTTVTQSTGLTRSTAISRKRSNKSGLKRRLTKHSDLVSVLSLPDDTASPSRSRSLRSARSVRRTSNHLDNASVESLLQEFADDEFLYTRELKTLVDGVIPVLLSQFVHGASSSQRDPFASSTSSQKEDVMSKAVVSMGIALEKLKNHHRRCPISDMHRLPQWLETVQPVYENYLDVWRLGFQGVIVNLAPASPDDEDSLVNAMPRNEQGDVLNEDGDRIDVAHLLKRPLVRVKWITKFVKGYRSVTGTNQYEPLASKWEALQEKARRRNKEENARVTDDDAKNTDTSRVRDLKTMAARDNVRIDRFRQVYAKDSFSLDLRHSNGQRLECQVELVYRDNQLFKSDPGDLLIRETGSEGRSWLLFASITGAHLSARKGDDSFQLVVMIRGYKDEWFELVTLTADDEEQVLDWLDILGSNPVPPAVKDAQLPEQESVVLSPKSTVGDMPLGERKLRDPAASPKASKGVDSPEARSNTPTRYHQRNGSLPTTPTNATFAGASTPSPERTPTQDSYQKSGRPLPEPSNDKEYGRRSRPLKEGMRPDPLTLSRSSDDTTHRDDGPPTPPAHRTPKAKKSPTTLSPPVDTHSSIKRRTSSPLKHEYYPSDASSASSYSTSGSEDDDSYSDSSSDDELEAADMPDTAPAISIRKEPAAFTESVVSESLVSISPSASISQAAVKKPEYLFKSLATISYWDNKHGCWKELWPDICSIVTTPGLIEAHPFRRTHTSSGGPSQEEDRPLIAMDLTPLVMLRNSTALDLEIRSPVLRYARLYSKVNRLESSFFRFRAASFQECENLYMAVHRARLDNAKYKALEEETRIRAFGQHQVPETEGDGNSQRRSWFGRKNSYRASARAPSQSAGSASHSSVSASSFLKKLMGGGGQSFNIAGSSVNRLSPLGSRETSLYTSSSGSGTPPRSPSVSAANSGNAARMSLTTNNLKIRLHLLVSASKWEDHGNCYLEVTRPDQGTKQNLRKYQGMEKRVVVTKIPKKDKGDAGGDKGVLVLDVVLGSRCFSRLGSRGVLLNVWEEVKDESGEAGVAPKSGGSSGNVSKWCFACASVTEASWVFGLVTQEVVIG</sequence>
<feature type="compositionally biased region" description="Low complexity" evidence="2">
    <location>
        <begin position="1675"/>
        <end position="1696"/>
    </location>
</feature>
<feature type="compositionally biased region" description="Polar residues" evidence="2">
    <location>
        <begin position="640"/>
        <end position="662"/>
    </location>
</feature>
<dbReference type="Pfam" id="PF24345">
    <property type="entry name" value="PH_24"/>
    <property type="match status" value="1"/>
</dbReference>
<feature type="region of interest" description="Disordered" evidence="2">
    <location>
        <begin position="1200"/>
        <end position="1411"/>
    </location>
</feature>
<dbReference type="Pfam" id="PF24340">
    <property type="entry name" value="DH_2"/>
    <property type="match status" value="1"/>
</dbReference>
<evidence type="ECO:0000256" key="2">
    <source>
        <dbReference type="SAM" id="MobiDB-lite"/>
    </source>
</evidence>
<feature type="region of interest" description="Disordered" evidence="2">
    <location>
        <begin position="487"/>
        <end position="753"/>
    </location>
</feature>
<dbReference type="EMBL" id="CAUWAG010000010">
    <property type="protein sequence ID" value="CAJ2508155.1"/>
    <property type="molecule type" value="Genomic_DNA"/>
</dbReference>
<accession>A0AAI8VPN0</accession>
<dbReference type="Pfam" id="PF24344">
    <property type="entry name" value="PH_23"/>
    <property type="match status" value="1"/>
</dbReference>
<feature type="region of interest" description="Disordered" evidence="2">
    <location>
        <begin position="116"/>
        <end position="470"/>
    </location>
</feature>
<gene>
    <name evidence="6" type="ORF">KHLLAP_LOCUS8623</name>
</gene>
<feature type="compositionally biased region" description="Basic residues" evidence="2">
    <location>
        <begin position="423"/>
        <end position="432"/>
    </location>
</feature>
<feature type="compositionally biased region" description="Basic and acidic residues" evidence="2">
    <location>
        <begin position="667"/>
        <end position="682"/>
    </location>
</feature>
<feature type="domain" description="DBL homology" evidence="3">
    <location>
        <begin position="847"/>
        <end position="1046"/>
    </location>
</feature>
<organism evidence="6 7">
    <name type="scientific">Anthostomella pinea</name>
    <dbReference type="NCBI Taxonomy" id="933095"/>
    <lineage>
        <taxon>Eukaryota</taxon>
        <taxon>Fungi</taxon>
        <taxon>Dikarya</taxon>
        <taxon>Ascomycota</taxon>
        <taxon>Pezizomycotina</taxon>
        <taxon>Sordariomycetes</taxon>
        <taxon>Xylariomycetidae</taxon>
        <taxon>Xylariales</taxon>
        <taxon>Xylariaceae</taxon>
        <taxon>Anthostomella</taxon>
    </lineage>
</organism>
<proteinExistence type="predicted"/>
<feature type="region of interest" description="Disordered" evidence="2">
    <location>
        <begin position="1"/>
        <end position="65"/>
    </location>
</feature>
<dbReference type="InterPro" id="IPR056223">
    <property type="entry name" value="PH_24"/>
</dbReference>
<feature type="domain" description="PH" evidence="4">
    <location>
        <begin position="1061"/>
        <end position="1199"/>
    </location>
</feature>
<feature type="compositionally biased region" description="Low complexity" evidence="2">
    <location>
        <begin position="1379"/>
        <end position="1392"/>
    </location>
</feature>
<reference evidence="6" key="1">
    <citation type="submission" date="2023-10" db="EMBL/GenBank/DDBJ databases">
        <authorList>
            <person name="Hackl T."/>
        </authorList>
    </citation>
    <scope>NUCLEOTIDE SEQUENCE</scope>
</reference>
<feature type="compositionally biased region" description="Polar residues" evidence="2">
    <location>
        <begin position="194"/>
        <end position="206"/>
    </location>
</feature>
<feature type="compositionally biased region" description="Basic and acidic residues" evidence="2">
    <location>
        <begin position="575"/>
        <end position="591"/>
    </location>
</feature>
<feature type="domain" description="PH" evidence="5">
    <location>
        <begin position="1452"/>
        <end position="1593"/>
    </location>
</feature>